<feature type="domain" description="Periplasmic binding protein" evidence="1">
    <location>
        <begin position="41"/>
        <end position="133"/>
    </location>
</feature>
<dbReference type="InterPro" id="IPR025997">
    <property type="entry name" value="SBP_2_dom"/>
</dbReference>
<sequence>MLKKINLLLLSVLTCVALLVLPLVAQASEDPVVIYFFPGGAAGGTFATVVYNGAKVAEEVLGDRVEIRYLWSDWSSQKMVDQFQQAVAANPDGIAIMGHPGDEAYRPFVEEAEKQGIIVTSQNTTLPELEKAYSANGFG</sequence>
<comment type="caution">
    <text evidence="2">The sequence shown here is derived from an EMBL/GenBank/DDBJ whole genome shotgun (WGS) entry which is preliminary data.</text>
</comment>
<reference evidence="2" key="1">
    <citation type="journal article" date="2014" name="Front. Microbiol.">
        <title>High frequency of phylogenetically diverse reductive dehalogenase-homologous genes in deep subseafloor sedimentary metagenomes.</title>
        <authorList>
            <person name="Kawai M."/>
            <person name="Futagami T."/>
            <person name="Toyoda A."/>
            <person name="Takaki Y."/>
            <person name="Nishi S."/>
            <person name="Hori S."/>
            <person name="Arai W."/>
            <person name="Tsubouchi T."/>
            <person name="Morono Y."/>
            <person name="Uchiyama I."/>
            <person name="Ito T."/>
            <person name="Fujiyama A."/>
            <person name="Inagaki F."/>
            <person name="Takami H."/>
        </authorList>
    </citation>
    <scope>NUCLEOTIDE SEQUENCE</scope>
    <source>
        <strain evidence="2">Expedition CK06-06</strain>
    </source>
</reference>
<organism evidence="2">
    <name type="scientific">marine sediment metagenome</name>
    <dbReference type="NCBI Taxonomy" id="412755"/>
    <lineage>
        <taxon>unclassified sequences</taxon>
        <taxon>metagenomes</taxon>
        <taxon>ecological metagenomes</taxon>
    </lineage>
</organism>
<name>X0SNT2_9ZZZZ</name>
<dbReference type="AlphaFoldDB" id="X0SNT2"/>
<gene>
    <name evidence="2" type="ORF">S01H1_16550</name>
</gene>
<protein>
    <recommendedName>
        <fullName evidence="1">Periplasmic binding protein domain-containing protein</fullName>
    </recommendedName>
</protein>
<evidence type="ECO:0000313" key="2">
    <source>
        <dbReference type="EMBL" id="GAF82758.1"/>
    </source>
</evidence>
<dbReference type="Gene3D" id="3.40.50.2300">
    <property type="match status" value="1"/>
</dbReference>
<accession>X0SNT2</accession>
<feature type="non-terminal residue" evidence="2">
    <location>
        <position position="139"/>
    </location>
</feature>
<dbReference type="InterPro" id="IPR028082">
    <property type="entry name" value="Peripla_BP_I"/>
</dbReference>
<dbReference type="EMBL" id="BARS01008715">
    <property type="protein sequence ID" value="GAF82758.1"/>
    <property type="molecule type" value="Genomic_DNA"/>
</dbReference>
<dbReference type="SUPFAM" id="SSF53822">
    <property type="entry name" value="Periplasmic binding protein-like I"/>
    <property type="match status" value="1"/>
</dbReference>
<proteinExistence type="predicted"/>
<dbReference type="Pfam" id="PF13407">
    <property type="entry name" value="Peripla_BP_4"/>
    <property type="match status" value="1"/>
</dbReference>
<evidence type="ECO:0000259" key="1">
    <source>
        <dbReference type="Pfam" id="PF13407"/>
    </source>
</evidence>